<reference evidence="1 2" key="1">
    <citation type="journal article" date="2010" name="Nat. Biotechnol.">
        <title>Genome sequence of the model mushroom Schizophyllum commune.</title>
        <authorList>
            <person name="Ohm R.A."/>
            <person name="de Jong J.F."/>
            <person name="Lugones L.G."/>
            <person name="Aerts A."/>
            <person name="Kothe E."/>
            <person name="Stajich J.E."/>
            <person name="de Vries R.P."/>
            <person name="Record E."/>
            <person name="Levasseur A."/>
            <person name="Baker S.E."/>
            <person name="Bartholomew K.A."/>
            <person name="Coutinho P.M."/>
            <person name="Erdmann S."/>
            <person name="Fowler T.J."/>
            <person name="Gathman A.C."/>
            <person name="Lombard V."/>
            <person name="Henrissat B."/>
            <person name="Knabe N."/>
            <person name="Kuees U."/>
            <person name="Lilly W.W."/>
            <person name="Lindquist E."/>
            <person name="Lucas S."/>
            <person name="Magnuson J.K."/>
            <person name="Piumi F."/>
            <person name="Raudaskoski M."/>
            <person name="Salamov A."/>
            <person name="Schmutz J."/>
            <person name="Schwarze F.W.M.R."/>
            <person name="vanKuyk P.A."/>
            <person name="Horton J.S."/>
            <person name="Grigoriev I.V."/>
            <person name="Woesten H.A.B."/>
        </authorList>
    </citation>
    <scope>NUCLEOTIDE SEQUENCE [LARGE SCALE GENOMIC DNA]</scope>
    <source>
        <strain evidence="2">H4-8 / FGSC 9210</strain>
    </source>
</reference>
<accession>D8PMX4</accession>
<dbReference type="OMA" id="YEWTENG"/>
<dbReference type="SUPFAM" id="SSF51045">
    <property type="entry name" value="WW domain"/>
    <property type="match status" value="1"/>
</dbReference>
<dbReference type="EMBL" id="GL377302">
    <property type="protein sequence ID" value="EFJ01478.1"/>
    <property type="molecule type" value="Genomic_DNA"/>
</dbReference>
<dbReference type="KEGG" id="scm:SCHCO_02729179"/>
<evidence type="ECO:0000313" key="1">
    <source>
        <dbReference type="EMBL" id="EFJ01478.1"/>
    </source>
</evidence>
<organism evidence="2">
    <name type="scientific">Schizophyllum commune (strain H4-8 / FGSC 9210)</name>
    <name type="common">Split gill fungus</name>
    <dbReference type="NCBI Taxonomy" id="578458"/>
    <lineage>
        <taxon>Eukaryota</taxon>
        <taxon>Fungi</taxon>
        <taxon>Dikarya</taxon>
        <taxon>Basidiomycota</taxon>
        <taxon>Agaricomycotina</taxon>
        <taxon>Agaricomycetes</taxon>
        <taxon>Agaricomycetidae</taxon>
        <taxon>Agaricales</taxon>
        <taxon>Schizophyllaceae</taxon>
        <taxon>Schizophyllum</taxon>
    </lineage>
</organism>
<gene>
    <name evidence="1" type="ORF">SCHCODRAFT_102263</name>
</gene>
<evidence type="ECO:0000313" key="2">
    <source>
        <dbReference type="Proteomes" id="UP000007431"/>
    </source>
</evidence>
<protein>
    <recommendedName>
        <fullName evidence="3">WW domain-containing protein</fullName>
    </recommendedName>
</protein>
<dbReference type="GeneID" id="9585679"/>
<evidence type="ECO:0008006" key="3">
    <source>
        <dbReference type="Google" id="ProtNLM"/>
    </source>
</evidence>
<dbReference type="InterPro" id="IPR036020">
    <property type="entry name" value="WW_dom_sf"/>
</dbReference>
<dbReference type="AlphaFoldDB" id="D8PMX4"/>
<dbReference type="Gene3D" id="2.20.70.10">
    <property type="match status" value="1"/>
</dbReference>
<dbReference type="InParanoid" id="D8PMX4"/>
<dbReference type="HOGENOM" id="CLU_1195461_0_0_1"/>
<keyword evidence="2" id="KW-1185">Reference proteome</keyword>
<sequence length="236" mass="27851">MAPHFEGTTPMYCDNLDLLRYPPLPRGWEVFYHPRNGDVYYWNRDERVITEDDICDASVLTGVLRAKGKAMRELQRRGLHELFCTDQGKLKGSWDLIIGDGGPLSLVGWRLEELYEFVEDEERYIEHSSERVFWLRIAEFPCHHSNLLRRTEQQMMHIRHRHPRLMNALLKRPGNMELYKEYRVFRDEALARTPSRYCDDLPAVVWRLACLLSEAHEMADARNISLERRSSRASSS</sequence>
<dbReference type="eggNOG" id="ENOG502QYBV">
    <property type="taxonomic scope" value="Eukaryota"/>
</dbReference>
<dbReference type="OrthoDB" id="3166422at2759"/>
<dbReference type="RefSeq" id="XP_003036380.1">
    <property type="nucleotide sequence ID" value="XM_003036334.1"/>
</dbReference>
<feature type="non-terminal residue" evidence="1">
    <location>
        <position position="236"/>
    </location>
</feature>
<name>D8PMX4_SCHCM</name>
<dbReference type="VEuPathDB" id="FungiDB:SCHCODRAFT_02729179"/>
<proteinExistence type="predicted"/>
<dbReference type="Proteomes" id="UP000007431">
    <property type="component" value="Unassembled WGS sequence"/>
</dbReference>